<dbReference type="Proteomes" id="UP000194151">
    <property type="component" value="Chromosome"/>
</dbReference>
<dbReference type="EMBL" id="CP021108">
    <property type="protein sequence ID" value="ARP83685.1"/>
    <property type="molecule type" value="Genomic_DNA"/>
</dbReference>
<dbReference type="OrthoDB" id="7956186at2"/>
<evidence type="ECO:0000313" key="1">
    <source>
        <dbReference type="EMBL" id="ARP83685.1"/>
    </source>
</evidence>
<evidence type="ECO:0000313" key="2">
    <source>
        <dbReference type="Proteomes" id="UP000194151"/>
    </source>
</evidence>
<sequence length="584" mass="65390">MTVLLDRVIDRTLDDWVREFSAEEYRGARVQAWLFEDETARRAAERRLAAAGVTAVFRSAYKPLVHFFLEEVDRDGLESVAVRYPVRQEAVQRRFTLEAYPLAGMLGDADLEFVAGDADLHYEVTLTYADGRTETARVFAPNRVAEDHAGVVNLSPTGWVRVEGRTDGVEIDEARATEFAQVFDEIVGAVRAHAWGDKEPYFERLDIRVDIPAIERDLHYHDDVISTVEALHEDLYFGLLEIFQRHSGRPLGNRGLQPGQIVPDVRRVDGPARVRVELKPFPAVVATTPDGTGTPLDQVDGALSFGRIAHEMALIGGEPYTARTRQGRPVLCTYVKGANKPVVISGGQHANETSGVVGALRAAQVLKDQPGAHFVLFASENPDGYALHRELCQHNPRHMSHAARYSALGDDLAYRERAPWYEREARRKAYEISRAELHINLHGYPAHEWTRPLSGYLPRSFELWTVPKGFFLVMRHHPGWLDEANTLLSHVTARLAERVPGLVEYNARQLRMFETHALQRNVDVMHGIPVQRTEGVGEDVPLVLISEFPDETVYGDAFRFAHAVQTETVLAGVEGYLAMTAADA</sequence>
<protein>
    <submittedName>
        <fullName evidence="1">Peptidase M14</fullName>
    </submittedName>
</protein>
<keyword evidence="2" id="KW-1185">Reference proteome</keyword>
<dbReference type="AlphaFoldDB" id="A0A1W6YRG3"/>
<dbReference type="SUPFAM" id="SSF53187">
    <property type="entry name" value="Zn-dependent exopeptidases"/>
    <property type="match status" value="1"/>
</dbReference>
<organism evidence="1 2">
    <name type="scientific">Bordetella genomosp. 8</name>
    <dbReference type="NCBI Taxonomy" id="1416806"/>
    <lineage>
        <taxon>Bacteria</taxon>
        <taxon>Pseudomonadati</taxon>
        <taxon>Pseudomonadota</taxon>
        <taxon>Betaproteobacteria</taxon>
        <taxon>Burkholderiales</taxon>
        <taxon>Alcaligenaceae</taxon>
        <taxon>Bordetella</taxon>
    </lineage>
</organism>
<dbReference type="Gene3D" id="3.40.630.10">
    <property type="entry name" value="Zn peptidases"/>
    <property type="match status" value="1"/>
</dbReference>
<proteinExistence type="predicted"/>
<accession>A0A1W6YRG3</accession>
<dbReference type="STRING" id="1416806.CAL12_24650"/>
<name>A0A1W6YRG3_9BORD</name>
<reference evidence="1 2" key="1">
    <citation type="submission" date="2017-05" db="EMBL/GenBank/DDBJ databases">
        <title>Complete and WGS of Bordetella genogroups.</title>
        <authorList>
            <person name="Spilker T."/>
            <person name="LiPuma J."/>
        </authorList>
    </citation>
    <scope>NUCLEOTIDE SEQUENCE [LARGE SCALE GENOMIC DNA]</scope>
    <source>
        <strain evidence="1 2">AU19157</strain>
    </source>
</reference>
<dbReference type="RefSeq" id="WP_086067011.1">
    <property type="nucleotide sequence ID" value="NZ_CP021108.1"/>
</dbReference>
<gene>
    <name evidence="1" type="ORF">CAL12_24650</name>
</gene>
<dbReference type="KEGG" id="bgv:CAL12_24650"/>